<evidence type="ECO:0000256" key="1">
    <source>
        <dbReference type="SAM" id="Phobius"/>
    </source>
</evidence>
<evidence type="ECO:0000313" key="2">
    <source>
        <dbReference type="EMBL" id="SDM22346.1"/>
    </source>
</evidence>
<dbReference type="STRING" id="321763.SAMN04488692_1221"/>
<proteinExistence type="predicted"/>
<accession>A0A1G9RGI4</accession>
<name>A0A1G9RGI4_9FIRM</name>
<dbReference type="EMBL" id="FNGO01000022">
    <property type="protein sequence ID" value="SDM22346.1"/>
    <property type="molecule type" value="Genomic_DNA"/>
</dbReference>
<organism evidence="2 3">
    <name type="scientific">Halarsenatibacter silvermanii</name>
    <dbReference type="NCBI Taxonomy" id="321763"/>
    <lineage>
        <taxon>Bacteria</taxon>
        <taxon>Bacillati</taxon>
        <taxon>Bacillota</taxon>
        <taxon>Clostridia</taxon>
        <taxon>Halanaerobiales</taxon>
        <taxon>Halarsenatibacteraceae</taxon>
        <taxon>Halarsenatibacter</taxon>
    </lineage>
</organism>
<sequence length="32" mass="3389">ILPFITVHIVVLILVGIIPQITLLLPGLLGLS</sequence>
<dbReference type="AlphaFoldDB" id="A0A1G9RGI4"/>
<keyword evidence="1" id="KW-0472">Membrane</keyword>
<reference evidence="2 3" key="1">
    <citation type="submission" date="2016-10" db="EMBL/GenBank/DDBJ databases">
        <authorList>
            <person name="de Groot N.N."/>
        </authorList>
    </citation>
    <scope>NUCLEOTIDE SEQUENCE [LARGE SCALE GENOMIC DNA]</scope>
    <source>
        <strain evidence="2 3">SLAS-1</strain>
    </source>
</reference>
<protein>
    <submittedName>
        <fullName evidence="2">Uncharacterized protein</fullName>
    </submittedName>
</protein>
<feature type="non-terminal residue" evidence="2">
    <location>
        <position position="1"/>
    </location>
</feature>
<keyword evidence="1" id="KW-1133">Transmembrane helix</keyword>
<gene>
    <name evidence="2" type="ORF">SAMN04488692_1221</name>
</gene>
<keyword evidence="3" id="KW-1185">Reference proteome</keyword>
<feature type="transmembrane region" description="Helical" evidence="1">
    <location>
        <begin position="6"/>
        <end position="31"/>
    </location>
</feature>
<keyword evidence="1" id="KW-0812">Transmembrane</keyword>
<evidence type="ECO:0000313" key="3">
    <source>
        <dbReference type="Proteomes" id="UP000199476"/>
    </source>
</evidence>
<dbReference type="Proteomes" id="UP000199476">
    <property type="component" value="Unassembled WGS sequence"/>
</dbReference>